<evidence type="ECO:0000313" key="11">
    <source>
        <dbReference type="Proteomes" id="UP000515135"/>
    </source>
</evidence>
<keyword evidence="4 7" id="KW-0067">ATP-binding</keyword>
<feature type="binding site" evidence="7">
    <location>
        <begin position="104"/>
        <end position="111"/>
    </location>
    <ligand>
        <name>ATP</name>
        <dbReference type="ChEBI" id="CHEBI:30616"/>
    </ligand>
</feature>
<proteinExistence type="inferred from homology"/>
<evidence type="ECO:0000256" key="1">
    <source>
        <dbReference type="ARBA" id="ARBA00004245"/>
    </source>
</evidence>
<dbReference type="SMART" id="SM00129">
    <property type="entry name" value="KISc"/>
    <property type="match status" value="1"/>
</dbReference>
<dbReference type="PANTHER" id="PTHR47969:SF9">
    <property type="entry name" value="KINESIN-LIKE PROTEIN"/>
    <property type="match status" value="1"/>
</dbReference>
<accession>A0A6P4YF38</accession>
<name>A0A6P4YF38_BRABE</name>
<keyword evidence="6" id="KW-0206">Cytoskeleton</keyword>
<evidence type="ECO:0000256" key="2">
    <source>
        <dbReference type="ARBA" id="ARBA00022701"/>
    </source>
</evidence>
<evidence type="ECO:0000256" key="6">
    <source>
        <dbReference type="ARBA" id="ARBA00023212"/>
    </source>
</evidence>
<evidence type="ECO:0000256" key="8">
    <source>
        <dbReference type="RuleBase" id="RU000394"/>
    </source>
</evidence>
<dbReference type="AlphaFoldDB" id="A0A6P4YF38"/>
<evidence type="ECO:0000256" key="3">
    <source>
        <dbReference type="ARBA" id="ARBA00022741"/>
    </source>
</evidence>
<evidence type="ECO:0000256" key="4">
    <source>
        <dbReference type="ARBA" id="ARBA00022840"/>
    </source>
</evidence>
<dbReference type="InterPro" id="IPR036961">
    <property type="entry name" value="Kinesin_motor_dom_sf"/>
</dbReference>
<dbReference type="Pfam" id="PF00225">
    <property type="entry name" value="Kinesin"/>
    <property type="match status" value="1"/>
</dbReference>
<dbReference type="GO" id="GO:0005524">
    <property type="term" value="F:ATP binding"/>
    <property type="evidence" value="ECO:0007669"/>
    <property type="project" value="UniProtKB-UniRule"/>
</dbReference>
<dbReference type="PROSITE" id="PS00411">
    <property type="entry name" value="KINESIN_MOTOR_1"/>
    <property type="match status" value="1"/>
</dbReference>
<keyword evidence="11" id="KW-1185">Reference proteome</keyword>
<organism evidence="11 12">
    <name type="scientific">Branchiostoma belcheri</name>
    <name type="common">Amphioxus</name>
    <dbReference type="NCBI Taxonomy" id="7741"/>
    <lineage>
        <taxon>Eukaryota</taxon>
        <taxon>Metazoa</taxon>
        <taxon>Chordata</taxon>
        <taxon>Cephalochordata</taxon>
        <taxon>Leptocardii</taxon>
        <taxon>Amphioxiformes</taxon>
        <taxon>Branchiostomatidae</taxon>
        <taxon>Branchiostoma</taxon>
    </lineage>
</organism>
<dbReference type="KEGG" id="bbel:109464743"/>
<protein>
    <recommendedName>
        <fullName evidence="8">Kinesin-like protein</fullName>
    </recommendedName>
</protein>
<dbReference type="GO" id="GO:0007052">
    <property type="term" value="P:mitotic spindle organization"/>
    <property type="evidence" value="ECO:0007669"/>
    <property type="project" value="TreeGrafter"/>
</dbReference>
<comment type="subcellular location">
    <subcellularLocation>
        <location evidence="1">Cytoplasm</location>
        <location evidence="1">Cytoskeleton</location>
    </subcellularLocation>
</comment>
<feature type="domain" description="Kinesin motor" evidence="10">
    <location>
        <begin position="21"/>
        <end position="346"/>
    </location>
</feature>
<dbReference type="PRINTS" id="PR00380">
    <property type="entry name" value="KINESINHEAVY"/>
</dbReference>
<keyword evidence="6" id="KW-0963">Cytoplasm</keyword>
<keyword evidence="5 7" id="KW-0505">Motor protein</keyword>
<keyword evidence="3 7" id="KW-0547">Nucleotide-binding</keyword>
<dbReference type="PANTHER" id="PTHR47969">
    <property type="entry name" value="CHROMOSOME-ASSOCIATED KINESIN KIF4A-RELATED"/>
    <property type="match status" value="1"/>
</dbReference>
<dbReference type="GO" id="GO:0005875">
    <property type="term" value="C:microtubule associated complex"/>
    <property type="evidence" value="ECO:0007669"/>
    <property type="project" value="TreeGrafter"/>
</dbReference>
<dbReference type="InterPro" id="IPR010994">
    <property type="entry name" value="RuvA_2-like"/>
</dbReference>
<evidence type="ECO:0000259" key="10">
    <source>
        <dbReference type="PROSITE" id="PS50067"/>
    </source>
</evidence>
<dbReference type="InterPro" id="IPR027417">
    <property type="entry name" value="P-loop_NTPase"/>
</dbReference>
<dbReference type="GO" id="GO:0005874">
    <property type="term" value="C:microtubule"/>
    <property type="evidence" value="ECO:0007669"/>
    <property type="project" value="UniProtKB-KW"/>
</dbReference>
<dbReference type="PROSITE" id="PS50067">
    <property type="entry name" value="KINESIN_MOTOR_2"/>
    <property type="match status" value="1"/>
</dbReference>
<dbReference type="SUPFAM" id="SSF47781">
    <property type="entry name" value="RuvA domain 2-like"/>
    <property type="match status" value="1"/>
</dbReference>
<dbReference type="OrthoDB" id="3176171at2759"/>
<evidence type="ECO:0000256" key="7">
    <source>
        <dbReference type="PROSITE-ProRule" id="PRU00283"/>
    </source>
</evidence>
<sequence length="652" mass="72645">MTTPGFHRHRSVIARNGGPVPVRVAVRLRPFLDKAQQEKGSTVRGLGEKALEICNWRNDQESLKYEFDAFYDKDTSQDKIFTTSVQNLLEHTLHGQNASVFAYGPTGAGKTHTMVGTSEDPGIIPRSVYGVLNAVAKERGAGDGEWAYSIAVSYLEIYQEKVYDLLETKNHDLQIREDRDRNIFIPGLSEKTITDFQQFEKHFVPASLNRTTASTKLNSRSSRSHSILLLKVVKTQQVSPFRQLTGKLYLIDLAGSEDNRKTGNQGIRLKESGAINTSLFVLGQVVDALNSGQARVPYRDSKLTRLLQDSVGGTSHACMIVNLAPEESFYTDTYTTLNFAAKSKQIVNRPFTRESIVRPHVLKRPADSATDGASKRVRIEEPCTPTTPAVVQTPAKLPAPFLSPLLRRQDKFETSMVDRLEKLETAILARMRRESVLTTANRASVCGTPGQSREVLLQKLEDSRKQLRELKEQQEQQKAAAETAKENEQPLCQQLTSDVLFKHSTSFIRRKKVAETEKPKAMVSPVQAGPLKPLNMDQDSPDIQFVRIIKPKDTVKTKKEGGKGSGKWQLETNPELQEKHAAGVLDVLNSGKLKKLTSLQCVGDKRARLILGWWQMNGPFKQVEDLKAIPGLPSKTVDNIIKGNLLCFGMSS</sequence>
<keyword evidence="9" id="KW-0175">Coiled coil</keyword>
<dbReference type="RefSeq" id="XP_019617382.1">
    <property type="nucleotide sequence ID" value="XM_019761823.1"/>
</dbReference>
<dbReference type="FunFam" id="3.40.850.10:FF:000043">
    <property type="entry name" value="Kinesin-like protein"/>
    <property type="match status" value="1"/>
</dbReference>
<evidence type="ECO:0000256" key="5">
    <source>
        <dbReference type="ARBA" id="ARBA00023175"/>
    </source>
</evidence>
<dbReference type="Gene3D" id="3.40.850.10">
    <property type="entry name" value="Kinesin motor domain"/>
    <property type="match status" value="1"/>
</dbReference>
<dbReference type="InterPro" id="IPR027640">
    <property type="entry name" value="Kinesin-like_fam"/>
</dbReference>
<evidence type="ECO:0000313" key="12">
    <source>
        <dbReference type="RefSeq" id="XP_019617382.1"/>
    </source>
</evidence>
<dbReference type="GO" id="GO:0008017">
    <property type="term" value="F:microtubule binding"/>
    <property type="evidence" value="ECO:0007669"/>
    <property type="project" value="InterPro"/>
</dbReference>
<dbReference type="Gene3D" id="1.10.150.280">
    <property type="entry name" value="AF1531-like domain"/>
    <property type="match status" value="1"/>
</dbReference>
<dbReference type="GO" id="GO:0051231">
    <property type="term" value="P:spindle elongation"/>
    <property type="evidence" value="ECO:0007669"/>
    <property type="project" value="TreeGrafter"/>
</dbReference>
<keyword evidence="2 8" id="KW-0493">Microtubule</keyword>
<dbReference type="GeneID" id="109464743"/>
<dbReference type="GO" id="GO:0007018">
    <property type="term" value="P:microtubule-based movement"/>
    <property type="evidence" value="ECO:0007669"/>
    <property type="project" value="InterPro"/>
</dbReference>
<reference evidence="12" key="1">
    <citation type="submission" date="2025-08" db="UniProtKB">
        <authorList>
            <consortium name="RefSeq"/>
        </authorList>
    </citation>
    <scope>IDENTIFICATION</scope>
    <source>
        <tissue evidence="12">Gonad</tissue>
    </source>
</reference>
<gene>
    <name evidence="12" type="primary">LOC109464743</name>
</gene>
<dbReference type="Proteomes" id="UP000515135">
    <property type="component" value="Unplaced"/>
</dbReference>
<feature type="coiled-coil region" evidence="9">
    <location>
        <begin position="453"/>
        <end position="487"/>
    </location>
</feature>
<dbReference type="GO" id="GO:0003777">
    <property type="term" value="F:microtubule motor activity"/>
    <property type="evidence" value="ECO:0007669"/>
    <property type="project" value="InterPro"/>
</dbReference>
<dbReference type="InterPro" id="IPR019821">
    <property type="entry name" value="Kinesin_motor_CS"/>
</dbReference>
<evidence type="ECO:0000256" key="9">
    <source>
        <dbReference type="SAM" id="Coils"/>
    </source>
</evidence>
<dbReference type="CDD" id="cd01376">
    <property type="entry name" value="KISc_KID_like"/>
    <property type="match status" value="1"/>
</dbReference>
<dbReference type="InterPro" id="IPR001752">
    <property type="entry name" value="Kinesin_motor_dom"/>
</dbReference>
<dbReference type="SUPFAM" id="SSF52540">
    <property type="entry name" value="P-loop containing nucleoside triphosphate hydrolases"/>
    <property type="match status" value="1"/>
</dbReference>
<comment type="similarity">
    <text evidence="7 8">Belongs to the TRAFAC class myosin-kinesin ATPase superfamily. Kinesin family.</text>
</comment>